<keyword evidence="2" id="KW-0732">Signal</keyword>
<organism evidence="3 4">
    <name type="scientific">Pseudorhodoferax aquiterrae</name>
    <dbReference type="NCBI Taxonomy" id="747304"/>
    <lineage>
        <taxon>Bacteria</taxon>
        <taxon>Pseudomonadati</taxon>
        <taxon>Pseudomonadota</taxon>
        <taxon>Betaproteobacteria</taxon>
        <taxon>Burkholderiales</taxon>
        <taxon>Comamonadaceae</taxon>
    </lineage>
</organism>
<name>A0ABQ3G529_9BURK</name>
<evidence type="ECO:0000256" key="2">
    <source>
        <dbReference type="SAM" id="SignalP"/>
    </source>
</evidence>
<dbReference type="Pfam" id="PF11604">
    <property type="entry name" value="CusF_Ec"/>
    <property type="match status" value="1"/>
</dbReference>
<sequence length="134" mass="14137">MAPDAVCVAPCHSLNIRKQAMTSSRNTWFAAAVAAALISISGLAGAQPTTDPASASASAGTPFAEGEIRKVDKENQKLTIKHGPLKNLDMPGMTMVFQVQDPAVLEKVQVGDKVQFVADKIDGKFTVTKLEAAR</sequence>
<gene>
    <name evidence="3" type="ORF">GCM10007320_38500</name>
</gene>
<keyword evidence="4" id="KW-1185">Reference proteome</keyword>
<protein>
    <recommendedName>
        <fullName evidence="5">Copper-binding protein</fullName>
    </recommendedName>
</protein>
<dbReference type="InterPro" id="IPR042230">
    <property type="entry name" value="CusF_sf"/>
</dbReference>
<feature type="signal peptide" evidence="2">
    <location>
        <begin position="1"/>
        <end position="46"/>
    </location>
</feature>
<evidence type="ECO:0000313" key="3">
    <source>
        <dbReference type="EMBL" id="GHC90313.1"/>
    </source>
</evidence>
<feature type="region of interest" description="Disordered" evidence="1">
    <location>
        <begin position="45"/>
        <end position="67"/>
    </location>
</feature>
<dbReference type="Gene3D" id="2.40.50.320">
    <property type="entry name" value="Copper binding periplasmic protein CusF"/>
    <property type="match status" value="1"/>
</dbReference>
<feature type="chain" id="PRO_5045122532" description="Copper-binding protein" evidence="2">
    <location>
        <begin position="47"/>
        <end position="134"/>
    </location>
</feature>
<dbReference type="InterPro" id="IPR021647">
    <property type="entry name" value="CusF_Ec"/>
</dbReference>
<feature type="compositionally biased region" description="Low complexity" evidence="1">
    <location>
        <begin position="45"/>
        <end position="64"/>
    </location>
</feature>
<reference evidence="4" key="1">
    <citation type="journal article" date="2019" name="Int. J. Syst. Evol. Microbiol.">
        <title>The Global Catalogue of Microorganisms (GCM) 10K type strain sequencing project: providing services to taxonomists for standard genome sequencing and annotation.</title>
        <authorList>
            <consortium name="The Broad Institute Genomics Platform"/>
            <consortium name="The Broad Institute Genome Sequencing Center for Infectious Disease"/>
            <person name="Wu L."/>
            <person name="Ma J."/>
        </authorList>
    </citation>
    <scope>NUCLEOTIDE SEQUENCE [LARGE SCALE GENOMIC DNA]</scope>
    <source>
        <strain evidence="4">KCTC 23314</strain>
    </source>
</reference>
<accession>A0ABQ3G529</accession>
<evidence type="ECO:0000256" key="1">
    <source>
        <dbReference type="SAM" id="MobiDB-lite"/>
    </source>
</evidence>
<proteinExistence type="predicted"/>
<comment type="caution">
    <text evidence="3">The sequence shown here is derived from an EMBL/GenBank/DDBJ whole genome shotgun (WGS) entry which is preliminary data.</text>
</comment>
<dbReference type="Proteomes" id="UP000626210">
    <property type="component" value="Unassembled WGS sequence"/>
</dbReference>
<dbReference type="EMBL" id="BMYK01000013">
    <property type="protein sequence ID" value="GHC90313.1"/>
    <property type="molecule type" value="Genomic_DNA"/>
</dbReference>
<evidence type="ECO:0000313" key="4">
    <source>
        <dbReference type="Proteomes" id="UP000626210"/>
    </source>
</evidence>
<evidence type="ECO:0008006" key="5">
    <source>
        <dbReference type="Google" id="ProtNLM"/>
    </source>
</evidence>